<dbReference type="Proteomes" id="UP000515135">
    <property type="component" value="Unplaced"/>
</dbReference>
<feature type="compositionally biased region" description="Acidic residues" evidence="12">
    <location>
        <begin position="366"/>
        <end position="405"/>
    </location>
</feature>
<dbReference type="PANTHER" id="PTHR24404">
    <property type="entry name" value="ZINC FINGER PROTEIN"/>
    <property type="match status" value="1"/>
</dbReference>
<feature type="compositionally biased region" description="Pro residues" evidence="12">
    <location>
        <begin position="863"/>
        <end position="879"/>
    </location>
</feature>
<feature type="domain" description="C2H2-type" evidence="14">
    <location>
        <begin position="776"/>
        <end position="803"/>
    </location>
</feature>
<evidence type="ECO:0000259" key="14">
    <source>
        <dbReference type="PROSITE" id="PS50157"/>
    </source>
</evidence>
<dbReference type="InterPro" id="IPR050589">
    <property type="entry name" value="Ikaros_C2H2-ZF"/>
</dbReference>
<keyword evidence="5 11" id="KW-0863">Zinc-finger</keyword>
<keyword evidence="9" id="KW-0804">Transcription</keyword>
<dbReference type="FunFam" id="3.30.160.60:FF:000352">
    <property type="entry name" value="zinc finger protein 3 homolog"/>
    <property type="match status" value="1"/>
</dbReference>
<comment type="similarity">
    <text evidence="2">Belongs to the krueppel C2H2-type zinc-finger protein family.</text>
</comment>
<feature type="domain" description="C2H2-type" evidence="14">
    <location>
        <begin position="804"/>
        <end position="831"/>
    </location>
</feature>
<evidence type="ECO:0000256" key="12">
    <source>
        <dbReference type="SAM" id="MobiDB-lite"/>
    </source>
</evidence>
<dbReference type="InterPro" id="IPR000210">
    <property type="entry name" value="BTB/POZ_dom"/>
</dbReference>
<evidence type="ECO:0000256" key="2">
    <source>
        <dbReference type="ARBA" id="ARBA00006991"/>
    </source>
</evidence>
<dbReference type="GO" id="GO:0003700">
    <property type="term" value="F:DNA-binding transcription factor activity"/>
    <property type="evidence" value="ECO:0007669"/>
    <property type="project" value="TreeGrafter"/>
</dbReference>
<keyword evidence="7" id="KW-0805">Transcription regulation</keyword>
<dbReference type="FunFam" id="3.30.160.60:FF:001370">
    <property type="entry name" value="Zinc finger protein"/>
    <property type="match status" value="1"/>
</dbReference>
<feature type="domain" description="C2H2-type" evidence="14">
    <location>
        <begin position="488"/>
        <end position="515"/>
    </location>
</feature>
<dbReference type="GO" id="GO:0005634">
    <property type="term" value="C:nucleus"/>
    <property type="evidence" value="ECO:0007669"/>
    <property type="project" value="UniProtKB-SubCell"/>
</dbReference>
<dbReference type="KEGG" id="bbel:109475975"/>
<dbReference type="GO" id="GO:0008270">
    <property type="term" value="F:zinc ion binding"/>
    <property type="evidence" value="ECO:0007669"/>
    <property type="project" value="UniProtKB-KW"/>
</dbReference>
<evidence type="ECO:0000256" key="7">
    <source>
        <dbReference type="ARBA" id="ARBA00023015"/>
    </source>
</evidence>
<keyword evidence="15" id="KW-1185">Reference proteome</keyword>
<dbReference type="Gene3D" id="3.30.710.10">
    <property type="entry name" value="Potassium Channel Kv1.1, Chain A"/>
    <property type="match status" value="1"/>
</dbReference>
<feature type="compositionally biased region" description="Acidic residues" evidence="12">
    <location>
        <begin position="189"/>
        <end position="199"/>
    </location>
</feature>
<dbReference type="FunFam" id="3.30.160.60:FF:000624">
    <property type="entry name" value="zinc finger protein 697"/>
    <property type="match status" value="2"/>
</dbReference>
<feature type="domain" description="BTB" evidence="13">
    <location>
        <begin position="32"/>
        <end position="96"/>
    </location>
</feature>
<name>A0A6P4YSB9_BRABE</name>
<dbReference type="SMART" id="SM00225">
    <property type="entry name" value="BTB"/>
    <property type="match status" value="1"/>
</dbReference>
<feature type="domain" description="C2H2-type" evidence="14">
    <location>
        <begin position="518"/>
        <end position="546"/>
    </location>
</feature>
<feature type="domain" description="C2H2-type" evidence="14">
    <location>
        <begin position="238"/>
        <end position="265"/>
    </location>
</feature>
<feature type="domain" description="C2H2-type" evidence="14">
    <location>
        <begin position="748"/>
        <end position="775"/>
    </location>
</feature>
<sequence>MATLEELDIDGLDHFQSIVSSLNTQRQHGHLCDVTVIVEGQRFPAHKGVLAACSAYFAAGFDQPQKVLEVELTEVSAAGFHDVLDYMYTAKLDLNSDRMDAIYETAQVLHMKAVLNLCSQQFKSQVQGHSAGNLDLHESTASMAAQLLSLGSQEGQRSDTRGHLDATEANSLGETSASSQRTYDPVDVGFEDVSDDDNDASLPETPQTPEKTEEKDSELGSIRTSIVHLDSTRTLKILYCPTCDKPFKGMGELRQHFRTHSKERPYECPVCKARFIQQGHLSGHMKLHNQKEDRSIKCPVCEAGFVNEATLKRHLNSVHPTYTTTKKGSLRSKTKAELKEAIKVKKRGNTPEVLKKEEAIKPREEIQEEEQEEDQEEEEEEEEEVEEELEEENLEEEEGDEDDTDKDWKPPGGRKGSKPPGRTGVVLRKKRGPKPKDGMEVQWTTSTMKVEGGVAVRVYRCNYCDKVCSSTCNMKQHIRTHHTFERPYECDVCGAKFKQRGHLSDHHKVHADRKNCPYKCDNCGASFVKLHALSRHIRKMHKEQAHRLSTCELCDKTFPRPAMMRVHMQTDHKNYRPYGCSECDMTFPTVGRLNKHKEIHIPDRKHDYQCEICGKMYLTKAGLNNHTRHHTGEKPYACDQCDAKFAESNSLKVHKLRHSGEKPFLCDVCGAAFTYPNSLKTHKLLHTGEMPYECKECGKRYHNQSALIRHVKLHSGMKPFVCPDCGKGFVYHGEMTRHRRIHTGEKPFVCDVCGSAFCYSSQLREHKKIHTDERPHQCDFCKRRFRASNQLKRHRYTHTGEFPHVCDICGKGYTRSDKLKDHKKQHAKESAGAAVPKAPRAPRKPKETISYNKAPVPTVLTQTPPPPQIPQQPPPPPQPQQQQPGSYPPVQTFNTPAAMARSYGSLTIPVSTISQTPTISPHPRADMPHPSPTPPPHTCPPSPAPPPPAPPGV</sequence>
<dbReference type="SUPFAM" id="SSF57667">
    <property type="entry name" value="beta-beta-alpha zinc fingers"/>
    <property type="match status" value="9"/>
</dbReference>
<feature type="region of interest" description="Disordered" evidence="12">
    <location>
        <begin position="168"/>
        <end position="220"/>
    </location>
</feature>
<dbReference type="FunFam" id="3.30.160.60:FF:000202">
    <property type="entry name" value="Zinc finger protein 574"/>
    <property type="match status" value="1"/>
</dbReference>
<dbReference type="InterPro" id="IPR036236">
    <property type="entry name" value="Znf_C2H2_sf"/>
</dbReference>
<dbReference type="GeneID" id="109475975"/>
<comment type="subcellular location">
    <subcellularLocation>
        <location evidence="1">Nucleus</location>
    </subcellularLocation>
</comment>
<feature type="region of interest" description="Disordered" evidence="12">
    <location>
        <begin position="349"/>
        <end position="439"/>
    </location>
</feature>
<dbReference type="SMART" id="SM00355">
    <property type="entry name" value="ZnF_C2H2"/>
    <property type="match status" value="16"/>
</dbReference>
<evidence type="ECO:0000259" key="13">
    <source>
        <dbReference type="PROSITE" id="PS50097"/>
    </source>
</evidence>
<evidence type="ECO:0000256" key="3">
    <source>
        <dbReference type="ARBA" id="ARBA00022723"/>
    </source>
</evidence>
<evidence type="ECO:0000256" key="10">
    <source>
        <dbReference type="ARBA" id="ARBA00023242"/>
    </source>
</evidence>
<dbReference type="OrthoDB" id="2158014at2759"/>
<dbReference type="Pfam" id="PF00651">
    <property type="entry name" value="BTB"/>
    <property type="match status" value="1"/>
</dbReference>
<feature type="domain" description="C2H2-type" evidence="14">
    <location>
        <begin position="296"/>
        <end position="319"/>
    </location>
</feature>
<feature type="compositionally biased region" description="Pro residues" evidence="12">
    <location>
        <begin position="929"/>
        <end position="953"/>
    </location>
</feature>
<evidence type="ECO:0000256" key="8">
    <source>
        <dbReference type="ARBA" id="ARBA00023125"/>
    </source>
</evidence>
<dbReference type="Gene3D" id="3.30.160.60">
    <property type="entry name" value="Classic Zinc Finger"/>
    <property type="match status" value="13"/>
</dbReference>
<dbReference type="GO" id="GO:0032502">
    <property type="term" value="P:developmental process"/>
    <property type="evidence" value="ECO:0007669"/>
    <property type="project" value="UniProtKB-ARBA"/>
</dbReference>
<feature type="compositionally biased region" description="Low complexity" evidence="12">
    <location>
        <begin position="880"/>
        <end position="891"/>
    </location>
</feature>
<feature type="domain" description="C2H2-type" evidence="14">
    <location>
        <begin position="459"/>
        <end position="487"/>
    </location>
</feature>
<feature type="domain" description="C2H2-type" evidence="14">
    <location>
        <begin position="549"/>
        <end position="577"/>
    </location>
</feature>
<feature type="domain" description="C2H2-type" evidence="14">
    <location>
        <begin position="266"/>
        <end position="293"/>
    </location>
</feature>
<keyword evidence="4" id="KW-0677">Repeat</keyword>
<protein>
    <submittedName>
        <fullName evidence="16">Zinc finger protein 493-like</fullName>
    </submittedName>
</protein>
<feature type="domain" description="C2H2-type" evidence="14">
    <location>
        <begin position="608"/>
        <end position="635"/>
    </location>
</feature>
<organism evidence="15 16">
    <name type="scientific">Branchiostoma belcheri</name>
    <name type="common">Amphioxus</name>
    <dbReference type="NCBI Taxonomy" id="7741"/>
    <lineage>
        <taxon>Eukaryota</taxon>
        <taxon>Metazoa</taxon>
        <taxon>Chordata</taxon>
        <taxon>Cephalochordata</taxon>
        <taxon>Leptocardii</taxon>
        <taxon>Amphioxiformes</taxon>
        <taxon>Branchiostomatidae</taxon>
        <taxon>Branchiostoma</taxon>
    </lineage>
</organism>
<dbReference type="PROSITE" id="PS50157">
    <property type="entry name" value="ZINC_FINGER_C2H2_2"/>
    <property type="match status" value="16"/>
</dbReference>
<evidence type="ECO:0000313" key="16">
    <source>
        <dbReference type="RefSeq" id="XP_019632340.1"/>
    </source>
</evidence>
<keyword evidence="8" id="KW-0238">DNA-binding</keyword>
<evidence type="ECO:0000256" key="6">
    <source>
        <dbReference type="ARBA" id="ARBA00022833"/>
    </source>
</evidence>
<feature type="compositionally biased region" description="Polar residues" evidence="12">
    <location>
        <begin position="168"/>
        <end position="182"/>
    </location>
</feature>
<dbReference type="GO" id="GO:0000978">
    <property type="term" value="F:RNA polymerase II cis-regulatory region sequence-specific DNA binding"/>
    <property type="evidence" value="ECO:0007669"/>
    <property type="project" value="TreeGrafter"/>
</dbReference>
<dbReference type="SUPFAM" id="SSF54695">
    <property type="entry name" value="POZ domain"/>
    <property type="match status" value="1"/>
</dbReference>
<accession>A0A6P4YSB9</accession>
<dbReference type="GO" id="GO:0006357">
    <property type="term" value="P:regulation of transcription by RNA polymerase II"/>
    <property type="evidence" value="ECO:0007669"/>
    <property type="project" value="TreeGrafter"/>
</dbReference>
<keyword evidence="6" id="KW-0862">Zinc</keyword>
<feature type="domain" description="C2H2-type" evidence="14">
    <location>
        <begin position="578"/>
        <end position="605"/>
    </location>
</feature>
<dbReference type="PROSITE" id="PS50097">
    <property type="entry name" value="BTB"/>
    <property type="match status" value="1"/>
</dbReference>
<dbReference type="PANTHER" id="PTHR24404:SF114">
    <property type="entry name" value="KLUMPFUSS, ISOFORM B-RELATED"/>
    <property type="match status" value="1"/>
</dbReference>
<dbReference type="FunFam" id="3.30.160.60:FF:000446">
    <property type="entry name" value="Zinc finger protein"/>
    <property type="match status" value="2"/>
</dbReference>
<keyword evidence="10" id="KW-0539">Nucleus</keyword>
<feature type="domain" description="C2H2-type" evidence="14">
    <location>
        <begin position="636"/>
        <end position="663"/>
    </location>
</feature>
<feature type="compositionally biased region" description="Basic and acidic residues" evidence="12">
    <location>
        <begin position="353"/>
        <end position="365"/>
    </location>
</feature>
<feature type="compositionally biased region" description="Polar residues" evidence="12">
    <location>
        <begin position="904"/>
        <end position="919"/>
    </location>
</feature>
<dbReference type="InterPro" id="IPR013087">
    <property type="entry name" value="Znf_C2H2_type"/>
</dbReference>
<evidence type="ECO:0000256" key="4">
    <source>
        <dbReference type="ARBA" id="ARBA00022737"/>
    </source>
</evidence>
<reference evidence="16" key="1">
    <citation type="submission" date="2025-08" db="UniProtKB">
        <authorList>
            <consortium name="RefSeq"/>
        </authorList>
    </citation>
    <scope>IDENTIFICATION</scope>
    <source>
        <tissue evidence="16">Gonad</tissue>
    </source>
</reference>
<keyword evidence="3" id="KW-0479">Metal-binding</keyword>
<dbReference type="PROSITE" id="PS00028">
    <property type="entry name" value="ZINC_FINGER_C2H2_1"/>
    <property type="match status" value="16"/>
</dbReference>
<evidence type="ECO:0000256" key="9">
    <source>
        <dbReference type="ARBA" id="ARBA00023163"/>
    </source>
</evidence>
<evidence type="ECO:0000256" key="1">
    <source>
        <dbReference type="ARBA" id="ARBA00004123"/>
    </source>
</evidence>
<evidence type="ECO:0000313" key="15">
    <source>
        <dbReference type="Proteomes" id="UP000515135"/>
    </source>
</evidence>
<dbReference type="InterPro" id="IPR011333">
    <property type="entry name" value="SKP1/BTB/POZ_sf"/>
</dbReference>
<feature type="domain" description="C2H2-type" evidence="14">
    <location>
        <begin position="720"/>
        <end position="747"/>
    </location>
</feature>
<feature type="domain" description="C2H2-type" evidence="14">
    <location>
        <begin position="692"/>
        <end position="719"/>
    </location>
</feature>
<dbReference type="AlphaFoldDB" id="A0A6P4YSB9"/>
<dbReference type="Pfam" id="PF00096">
    <property type="entry name" value="zf-C2H2"/>
    <property type="match status" value="10"/>
</dbReference>
<gene>
    <name evidence="16" type="primary">LOC109475975</name>
</gene>
<dbReference type="Pfam" id="PF12874">
    <property type="entry name" value="zf-met"/>
    <property type="match status" value="1"/>
</dbReference>
<evidence type="ECO:0000256" key="5">
    <source>
        <dbReference type="ARBA" id="ARBA00022771"/>
    </source>
</evidence>
<dbReference type="RefSeq" id="XP_019632340.1">
    <property type="nucleotide sequence ID" value="XM_019776781.1"/>
</dbReference>
<proteinExistence type="inferred from homology"/>
<dbReference type="FunFam" id="3.30.160.60:FF:001111">
    <property type="entry name" value="Zinc finger protein 92 homolog"/>
    <property type="match status" value="1"/>
</dbReference>
<feature type="domain" description="C2H2-type" evidence="14">
    <location>
        <begin position="664"/>
        <end position="691"/>
    </location>
</feature>
<evidence type="ECO:0000256" key="11">
    <source>
        <dbReference type="PROSITE-ProRule" id="PRU00042"/>
    </source>
</evidence>
<feature type="region of interest" description="Disordered" evidence="12">
    <location>
        <begin position="819"/>
        <end position="953"/>
    </location>
</feature>
<dbReference type="FunFam" id="3.30.160.60:FF:000065">
    <property type="entry name" value="B-cell CLL/lymphoma 6, member B"/>
    <property type="match status" value="1"/>
</dbReference>